<evidence type="ECO:0000313" key="3">
    <source>
        <dbReference type="Proteomes" id="UP000279959"/>
    </source>
</evidence>
<proteinExistence type="predicted"/>
<evidence type="ECO:0000313" key="2">
    <source>
        <dbReference type="EMBL" id="BBD98452.1"/>
    </source>
</evidence>
<gene>
    <name evidence="2" type="ORF">SAMIE_1019530</name>
</gene>
<organism evidence="2 3">
    <name type="scientific">Sphingobium amiense</name>
    <dbReference type="NCBI Taxonomy" id="135719"/>
    <lineage>
        <taxon>Bacteria</taxon>
        <taxon>Pseudomonadati</taxon>
        <taxon>Pseudomonadota</taxon>
        <taxon>Alphaproteobacteria</taxon>
        <taxon>Sphingomonadales</taxon>
        <taxon>Sphingomonadaceae</taxon>
        <taxon>Sphingobium</taxon>
    </lineage>
</organism>
<feature type="transmembrane region" description="Helical" evidence="1">
    <location>
        <begin position="18"/>
        <end position="41"/>
    </location>
</feature>
<keyword evidence="1" id="KW-1133">Transmembrane helix</keyword>
<dbReference type="RefSeq" id="WP_066699467.1">
    <property type="nucleotide sequence ID" value="NZ_AP018664.1"/>
</dbReference>
<dbReference type="KEGG" id="sami:SAMIE_1019530"/>
<evidence type="ECO:0000256" key="1">
    <source>
        <dbReference type="SAM" id="Phobius"/>
    </source>
</evidence>
<name>A0A494WCT4_9SPHN</name>
<reference evidence="2 3" key="1">
    <citation type="submission" date="2018-05" db="EMBL/GenBank/DDBJ databases">
        <title>Complete Genome Sequence of the Nonylphenol-Degrading Bacterium Sphingobium amiense DSM 16289T.</title>
        <authorList>
            <person name="Ootsuka M."/>
            <person name="Nishizawa T."/>
            <person name="Ohta H."/>
        </authorList>
    </citation>
    <scope>NUCLEOTIDE SEQUENCE [LARGE SCALE GENOMIC DNA]</scope>
    <source>
        <strain evidence="2 3">DSM 16289</strain>
    </source>
</reference>
<dbReference type="EMBL" id="AP018664">
    <property type="protein sequence ID" value="BBD98452.1"/>
    <property type="molecule type" value="Genomic_DNA"/>
</dbReference>
<dbReference type="AlphaFoldDB" id="A0A494WCT4"/>
<keyword evidence="3" id="KW-1185">Reference proteome</keyword>
<keyword evidence="1" id="KW-0812">Transmembrane</keyword>
<accession>A0A494WCT4</accession>
<keyword evidence="1" id="KW-0472">Membrane</keyword>
<dbReference type="Proteomes" id="UP000279959">
    <property type="component" value="Chromosome"/>
</dbReference>
<protein>
    <submittedName>
        <fullName evidence="2">Uncharacterized protein</fullName>
    </submittedName>
</protein>
<sequence>MSDTAPETKEAAAIRRRWITLGESVAVLAVVISAVTLYLNWADKREERAEKAGESRKASARAAKLVLRAASVGDDRIALAASDPAQIIQSQTIRFPAALALAPVDTSGDARIEAGWFDGALKKARARAKLPDESVGDERLPVAIATRFTAGGDTHESVALYDIGYGIKGGWIAGHSLTLRGVARVEGLSATGAQVAVDARWARLTAKRP</sequence>